<dbReference type="InterPro" id="IPR043128">
    <property type="entry name" value="Rev_trsase/Diguanyl_cyclase"/>
</dbReference>
<accession>Q0C0R4</accession>
<keyword evidence="1" id="KW-0812">Transmembrane</keyword>
<dbReference type="AlphaFoldDB" id="Q0C0R4"/>
<dbReference type="Pfam" id="PF00990">
    <property type="entry name" value="GGDEF"/>
    <property type="match status" value="1"/>
</dbReference>
<dbReference type="SMART" id="SM00267">
    <property type="entry name" value="GGDEF"/>
    <property type="match status" value="1"/>
</dbReference>
<dbReference type="STRING" id="228405.HNE_1979"/>
<protein>
    <submittedName>
        <fullName evidence="4">Putative diguanylate cyclase</fullName>
    </submittedName>
</protein>
<feature type="domain" description="EAL" evidence="2">
    <location>
        <begin position="374"/>
        <end position="623"/>
    </location>
</feature>
<dbReference type="InterPro" id="IPR050706">
    <property type="entry name" value="Cyclic-di-GMP_PDE-like"/>
</dbReference>
<dbReference type="eggNOG" id="COG5001">
    <property type="taxonomic scope" value="Bacteria"/>
</dbReference>
<evidence type="ECO:0000259" key="2">
    <source>
        <dbReference type="PROSITE" id="PS50883"/>
    </source>
</evidence>
<feature type="transmembrane region" description="Helical" evidence="1">
    <location>
        <begin position="88"/>
        <end position="109"/>
    </location>
</feature>
<dbReference type="Pfam" id="PF00563">
    <property type="entry name" value="EAL"/>
    <property type="match status" value="1"/>
</dbReference>
<dbReference type="KEGG" id="hne:HNE_1979"/>
<dbReference type="InterPro" id="IPR035919">
    <property type="entry name" value="EAL_sf"/>
</dbReference>
<evidence type="ECO:0000313" key="4">
    <source>
        <dbReference type="EMBL" id="ABI76165.1"/>
    </source>
</evidence>
<name>Q0C0R4_HYPNA</name>
<dbReference type="SMART" id="SM00052">
    <property type="entry name" value="EAL"/>
    <property type="match status" value="1"/>
</dbReference>
<evidence type="ECO:0000313" key="5">
    <source>
        <dbReference type="Proteomes" id="UP000001959"/>
    </source>
</evidence>
<dbReference type="Proteomes" id="UP000001959">
    <property type="component" value="Chromosome"/>
</dbReference>
<dbReference type="SUPFAM" id="SSF141868">
    <property type="entry name" value="EAL domain-like"/>
    <property type="match status" value="1"/>
</dbReference>
<dbReference type="PANTHER" id="PTHR33121">
    <property type="entry name" value="CYCLIC DI-GMP PHOSPHODIESTERASE PDEF"/>
    <property type="match status" value="1"/>
</dbReference>
<organism evidence="4 5">
    <name type="scientific">Hyphomonas neptunium (strain ATCC 15444)</name>
    <dbReference type="NCBI Taxonomy" id="228405"/>
    <lineage>
        <taxon>Bacteria</taxon>
        <taxon>Pseudomonadati</taxon>
        <taxon>Pseudomonadota</taxon>
        <taxon>Alphaproteobacteria</taxon>
        <taxon>Hyphomonadales</taxon>
        <taxon>Hyphomonadaceae</taxon>
        <taxon>Hyphomonas</taxon>
    </lineage>
</organism>
<keyword evidence="1" id="KW-0472">Membrane</keyword>
<dbReference type="CDD" id="cd01949">
    <property type="entry name" value="GGDEF"/>
    <property type="match status" value="1"/>
</dbReference>
<feature type="domain" description="GGDEF" evidence="3">
    <location>
        <begin position="234"/>
        <end position="365"/>
    </location>
</feature>
<dbReference type="EMBL" id="CP000158">
    <property type="protein sequence ID" value="ABI76165.1"/>
    <property type="molecule type" value="Genomic_DNA"/>
</dbReference>
<dbReference type="InterPro" id="IPR000160">
    <property type="entry name" value="GGDEF_dom"/>
</dbReference>
<dbReference type="InterPro" id="IPR029787">
    <property type="entry name" value="Nucleotide_cyclase"/>
</dbReference>
<dbReference type="HOGENOM" id="CLU_000445_70_49_5"/>
<dbReference type="NCBIfam" id="TIGR00254">
    <property type="entry name" value="GGDEF"/>
    <property type="match status" value="1"/>
</dbReference>
<dbReference type="Gene3D" id="3.30.70.270">
    <property type="match status" value="1"/>
</dbReference>
<sequence>MLKTILGAEWTIEQELATTLDLVRRLAADSASRLVTCLIITAVVAYTASAQLAIIWGLLVVLNEYGEFRLARRVRRTDLSVHSRLVTYFVHLWIGACLWTSICLLLWIPGDIIDKLTGGAILLGILINGSLSYNESRLQAIATCLPAIIGAAIMIGWAIFDPHLGEREKVVGCAALFTLVAYLVTGAHKSVKTREILRTLVTKTTRLAAEDPLTGLRNRRSFLDVVEAHAGTGADYFIAFVDLDRFKPLNDEFGHALGDEVLRTVANRLEDHPFVLAAARLGGDEFAVLCAVPGEPGEAARQMSILHSGLSAPIRSEAGSVSVGASIGWGRAGIAGTQVSDVLHSADVAMRRAKVEHLGVVEFDPVADSAALTSSAIEIAFRHALATGRIRGALQPIVSVNDGRIVAMELLARWPKSGFPRDPAPQDFIPIAERLGLLNDILWATLRQALPSLTGTSWLLAINVSPSQLISSQFLPKLSAIIAQHGIPPERIELEITEQVAFRNVDQNCAVLDEARALGFRVVLDDFGAGYSSLAMLDRLPLDKIKLDRAFVGELRERTEIQKILKATVSLAHELGMTCSVEGIECAETAAMVAAFGCDQMQGYWIGMPELIEQAPVLLELAS</sequence>
<evidence type="ECO:0000259" key="3">
    <source>
        <dbReference type="PROSITE" id="PS50887"/>
    </source>
</evidence>
<dbReference type="InterPro" id="IPR001633">
    <property type="entry name" value="EAL_dom"/>
</dbReference>
<keyword evidence="1" id="KW-1133">Transmembrane helix</keyword>
<gene>
    <name evidence="4" type="ordered locus">HNE_1979</name>
</gene>
<dbReference type="Gene3D" id="3.20.20.450">
    <property type="entry name" value="EAL domain"/>
    <property type="match status" value="1"/>
</dbReference>
<dbReference type="GO" id="GO:0071111">
    <property type="term" value="F:cyclic-guanylate-specific phosphodiesterase activity"/>
    <property type="evidence" value="ECO:0007669"/>
    <property type="project" value="InterPro"/>
</dbReference>
<dbReference type="SUPFAM" id="SSF55073">
    <property type="entry name" value="Nucleotide cyclase"/>
    <property type="match status" value="1"/>
</dbReference>
<dbReference type="PROSITE" id="PS50887">
    <property type="entry name" value="GGDEF"/>
    <property type="match status" value="1"/>
</dbReference>
<feature type="transmembrane region" description="Helical" evidence="1">
    <location>
        <begin position="34"/>
        <end position="59"/>
    </location>
</feature>
<reference evidence="4 5" key="1">
    <citation type="journal article" date="2006" name="J. Bacteriol.">
        <title>Comparative genomic evidence for a close relationship between the dimorphic prosthecate bacteria Hyphomonas neptunium and Caulobacter crescentus.</title>
        <authorList>
            <person name="Badger J.H."/>
            <person name="Hoover T.R."/>
            <person name="Brun Y.V."/>
            <person name="Weiner R.M."/>
            <person name="Laub M.T."/>
            <person name="Alexandre G."/>
            <person name="Mrazek J."/>
            <person name="Ren Q."/>
            <person name="Paulsen I.T."/>
            <person name="Nelson K.E."/>
            <person name="Khouri H.M."/>
            <person name="Radune D."/>
            <person name="Sosa J."/>
            <person name="Dodson R.J."/>
            <person name="Sullivan S.A."/>
            <person name="Rosovitz M.J."/>
            <person name="Madupu R."/>
            <person name="Brinkac L.M."/>
            <person name="Durkin A.S."/>
            <person name="Daugherty S.C."/>
            <person name="Kothari S.P."/>
            <person name="Giglio M.G."/>
            <person name="Zhou L."/>
            <person name="Haft D.H."/>
            <person name="Selengut J.D."/>
            <person name="Davidsen T.M."/>
            <person name="Yang Q."/>
            <person name="Zafar N."/>
            <person name="Ward N.L."/>
        </authorList>
    </citation>
    <scope>NUCLEOTIDE SEQUENCE [LARGE SCALE GENOMIC DNA]</scope>
    <source>
        <strain evidence="4 5">ATCC 15444</strain>
    </source>
</reference>
<keyword evidence="5" id="KW-1185">Reference proteome</keyword>
<feature type="transmembrane region" description="Helical" evidence="1">
    <location>
        <begin position="116"/>
        <end position="133"/>
    </location>
</feature>
<evidence type="ECO:0000256" key="1">
    <source>
        <dbReference type="SAM" id="Phobius"/>
    </source>
</evidence>
<dbReference type="CDD" id="cd01948">
    <property type="entry name" value="EAL"/>
    <property type="match status" value="1"/>
</dbReference>
<proteinExistence type="predicted"/>
<dbReference type="PROSITE" id="PS50883">
    <property type="entry name" value="EAL"/>
    <property type="match status" value="1"/>
</dbReference>
<dbReference type="PANTHER" id="PTHR33121:SF70">
    <property type="entry name" value="SIGNALING PROTEIN YKOW"/>
    <property type="match status" value="1"/>
</dbReference>
<feature type="transmembrane region" description="Helical" evidence="1">
    <location>
        <begin position="139"/>
        <end position="158"/>
    </location>
</feature>